<name>A0ABV6SHI4_AZOPA</name>
<proteinExistence type="predicted"/>
<gene>
    <name evidence="1" type="ORF">ACFFGX_05085</name>
</gene>
<evidence type="ECO:0000313" key="2">
    <source>
        <dbReference type="Proteomes" id="UP001589891"/>
    </source>
</evidence>
<protein>
    <submittedName>
        <fullName evidence="1">Uncharacterized protein</fullName>
    </submittedName>
</protein>
<sequence>MNKVYVYSTLSSDQEYRTFREGGGDLPQVEASVVIRGKANVMDKHFVTPAGMLTEITEEQLAVLERCEVFRTHVKHGHVIVSRDLLPVEKVIGDLEARDKSAPLTEESVKGQVDDVVINKTAKAKPKE</sequence>
<comment type="caution">
    <text evidence="1">The sequence shown here is derived from an EMBL/GenBank/DDBJ whole genome shotgun (WGS) entry which is preliminary data.</text>
</comment>
<reference evidence="1 2" key="1">
    <citation type="submission" date="2024-09" db="EMBL/GenBank/DDBJ databases">
        <authorList>
            <person name="Sun Q."/>
            <person name="Mori K."/>
        </authorList>
    </citation>
    <scope>NUCLEOTIDE SEQUENCE [LARGE SCALE GENOMIC DNA]</scope>
    <source>
        <strain evidence="1 2">NCAIM B.01794</strain>
    </source>
</reference>
<dbReference type="Proteomes" id="UP001589891">
    <property type="component" value="Unassembled WGS sequence"/>
</dbReference>
<dbReference type="EMBL" id="JBHLSS010000034">
    <property type="protein sequence ID" value="MFC0708992.1"/>
    <property type="molecule type" value="Genomic_DNA"/>
</dbReference>
<dbReference type="RefSeq" id="WP_376943474.1">
    <property type="nucleotide sequence ID" value="NZ_CP171449.1"/>
</dbReference>
<evidence type="ECO:0000313" key="1">
    <source>
        <dbReference type="EMBL" id="MFC0708992.1"/>
    </source>
</evidence>
<accession>A0ABV6SHI4</accession>
<keyword evidence="2" id="KW-1185">Reference proteome</keyword>
<organism evidence="1 2">
    <name type="scientific">Azorhizophilus paspali</name>
    <name type="common">Azotobacter paspali</name>
    <dbReference type="NCBI Taxonomy" id="69963"/>
    <lineage>
        <taxon>Bacteria</taxon>
        <taxon>Pseudomonadati</taxon>
        <taxon>Pseudomonadota</taxon>
        <taxon>Gammaproteobacteria</taxon>
        <taxon>Pseudomonadales</taxon>
        <taxon>Pseudomonadaceae</taxon>
        <taxon>Azorhizophilus</taxon>
    </lineage>
</organism>